<comment type="caution">
    <text evidence="1">The sequence shown here is derived from an EMBL/GenBank/DDBJ whole genome shotgun (WGS) entry which is preliminary data.</text>
</comment>
<evidence type="ECO:0000313" key="1">
    <source>
        <dbReference type="EMBL" id="GAH40320.1"/>
    </source>
</evidence>
<accession>X1G639</accession>
<gene>
    <name evidence="1" type="ORF">S03H2_22842</name>
</gene>
<dbReference type="AlphaFoldDB" id="X1G639"/>
<feature type="non-terminal residue" evidence="1">
    <location>
        <position position="31"/>
    </location>
</feature>
<sequence>MTEQAIVKSPWVIRSSVMDLVPAIERIAAVG</sequence>
<proteinExistence type="predicted"/>
<organism evidence="1">
    <name type="scientific">marine sediment metagenome</name>
    <dbReference type="NCBI Taxonomy" id="412755"/>
    <lineage>
        <taxon>unclassified sequences</taxon>
        <taxon>metagenomes</taxon>
        <taxon>ecological metagenomes</taxon>
    </lineage>
</organism>
<protein>
    <submittedName>
        <fullName evidence="1">Uncharacterized protein</fullName>
    </submittedName>
</protein>
<reference evidence="1" key="1">
    <citation type="journal article" date="2014" name="Front. Microbiol.">
        <title>High frequency of phylogenetically diverse reductive dehalogenase-homologous genes in deep subseafloor sedimentary metagenomes.</title>
        <authorList>
            <person name="Kawai M."/>
            <person name="Futagami T."/>
            <person name="Toyoda A."/>
            <person name="Takaki Y."/>
            <person name="Nishi S."/>
            <person name="Hori S."/>
            <person name="Arai W."/>
            <person name="Tsubouchi T."/>
            <person name="Morono Y."/>
            <person name="Uchiyama I."/>
            <person name="Ito T."/>
            <person name="Fujiyama A."/>
            <person name="Inagaki F."/>
            <person name="Takami H."/>
        </authorList>
    </citation>
    <scope>NUCLEOTIDE SEQUENCE</scope>
    <source>
        <strain evidence="1">Expedition CK06-06</strain>
    </source>
</reference>
<dbReference type="EMBL" id="BARU01012368">
    <property type="protein sequence ID" value="GAH40320.1"/>
    <property type="molecule type" value="Genomic_DNA"/>
</dbReference>
<name>X1G639_9ZZZZ</name>